<evidence type="ECO:0000259" key="9">
    <source>
        <dbReference type="Pfam" id="PF00080"/>
    </source>
</evidence>
<dbReference type="PANTHER" id="PTHR20910:SF1">
    <property type="entry name" value="SUPEROXIDE DISMUTASE COPPER_ZINC BINDING DOMAIN-CONTAINING PROTEIN"/>
    <property type="match status" value="1"/>
</dbReference>
<evidence type="ECO:0000256" key="7">
    <source>
        <dbReference type="ARBA" id="ARBA00049204"/>
    </source>
</evidence>
<dbReference type="InterPro" id="IPR053257">
    <property type="entry name" value="Cu-only_SOD"/>
</dbReference>
<keyword evidence="5" id="KW-0964">Secreted</keyword>
<feature type="domain" description="Superoxide dismutase copper/zinc binding" evidence="9">
    <location>
        <begin position="53"/>
        <end position="168"/>
    </location>
</feature>
<dbReference type="Pfam" id="PF00080">
    <property type="entry name" value="Sod_Cu"/>
    <property type="match status" value="1"/>
</dbReference>
<dbReference type="InterPro" id="IPR036423">
    <property type="entry name" value="SOD-like_Cu/Zn_dom_sf"/>
</dbReference>
<feature type="signal peptide" evidence="8">
    <location>
        <begin position="1"/>
        <end position="18"/>
    </location>
</feature>
<dbReference type="InParanoid" id="A0A151GN77"/>
<evidence type="ECO:0000256" key="3">
    <source>
        <dbReference type="ARBA" id="ARBA00010457"/>
    </source>
</evidence>
<dbReference type="Gene3D" id="2.60.40.200">
    <property type="entry name" value="Superoxide dismutase, copper/zinc binding domain"/>
    <property type="match status" value="1"/>
</dbReference>
<comment type="similarity">
    <text evidence="3">Belongs to the Cu-Zn superoxide dismutase family.</text>
</comment>
<comment type="caution">
    <text evidence="10">The sequence shown here is derived from an EMBL/GenBank/DDBJ whole genome shotgun (WGS) entry which is preliminary data.</text>
</comment>
<reference evidence="10 11" key="1">
    <citation type="journal article" date="2016" name="Sci. Rep.">
        <title>Insights into Adaptations to a Near-Obligate Nematode Endoparasitic Lifestyle from the Finished Genome of Drechmeria coniospora.</title>
        <authorList>
            <person name="Zhang L."/>
            <person name="Zhou Z."/>
            <person name="Guo Q."/>
            <person name="Fokkens L."/>
            <person name="Miskei M."/>
            <person name="Pocsi I."/>
            <person name="Zhang W."/>
            <person name="Chen M."/>
            <person name="Wang L."/>
            <person name="Sun Y."/>
            <person name="Donzelli B.G."/>
            <person name="Gibson D.M."/>
            <person name="Nelson D.R."/>
            <person name="Luo J.G."/>
            <person name="Rep M."/>
            <person name="Liu H."/>
            <person name="Yang S."/>
            <person name="Wang J."/>
            <person name="Krasnoff S.B."/>
            <person name="Xu Y."/>
            <person name="Molnar I."/>
            <person name="Lin M."/>
        </authorList>
    </citation>
    <scope>NUCLEOTIDE SEQUENCE [LARGE SCALE GENOMIC DNA]</scope>
    <source>
        <strain evidence="10 11">ARSEF 6962</strain>
    </source>
</reference>
<dbReference type="SUPFAM" id="SSF49329">
    <property type="entry name" value="Cu,Zn superoxide dismutase-like"/>
    <property type="match status" value="1"/>
</dbReference>
<dbReference type="InterPro" id="IPR001424">
    <property type="entry name" value="SOD_Cu_Zn_dom"/>
</dbReference>
<protein>
    <recommendedName>
        <fullName evidence="4">superoxide dismutase</fullName>
        <ecNumber evidence="4">1.15.1.1</ecNumber>
    </recommendedName>
</protein>
<dbReference type="EC" id="1.15.1.1" evidence="4"/>
<dbReference type="GO" id="GO:0004784">
    <property type="term" value="F:superoxide dismutase activity"/>
    <property type="evidence" value="ECO:0007669"/>
    <property type="project" value="UniProtKB-EC"/>
</dbReference>
<dbReference type="GO" id="GO:0005576">
    <property type="term" value="C:extracellular region"/>
    <property type="evidence" value="ECO:0007669"/>
    <property type="project" value="UniProtKB-SubCell"/>
</dbReference>
<accession>A0A151GN77</accession>
<evidence type="ECO:0000256" key="4">
    <source>
        <dbReference type="ARBA" id="ARBA00012682"/>
    </source>
</evidence>
<evidence type="ECO:0000256" key="1">
    <source>
        <dbReference type="ARBA" id="ARBA00004196"/>
    </source>
</evidence>
<dbReference type="GO" id="GO:0046872">
    <property type="term" value="F:metal ion binding"/>
    <property type="evidence" value="ECO:0007669"/>
    <property type="project" value="InterPro"/>
</dbReference>
<proteinExistence type="inferred from homology"/>
<evidence type="ECO:0000256" key="5">
    <source>
        <dbReference type="ARBA" id="ARBA00022525"/>
    </source>
</evidence>
<evidence type="ECO:0000313" key="10">
    <source>
        <dbReference type="EMBL" id="KYK58567.1"/>
    </source>
</evidence>
<sequence>MRFARAIAAVLSAAVAHAASQNARPITGNPKGVRYTATLPEDPFFHGDFDGNVEGFITAETPDDGVGVKFTVHFENLPKSGGPFPYHIHVKPVVGGNCTQTLAHLDPFERGEKPPCASSAPETCQVGDLAGKHGMVTADPFQAEYVDKFVSLKEGDAEFMGNRSFVFHFANTTRITCANFVKVDVGAPYPSASSSVYPVPTASGATPARPAATDSTVPFVVSAASKAHTTLPFVAIAGVALLAFAG</sequence>
<comment type="subcellular location">
    <subcellularLocation>
        <location evidence="1">Cell envelope</location>
    </subcellularLocation>
    <subcellularLocation>
        <location evidence="2">Secreted</location>
    </subcellularLocation>
</comment>
<dbReference type="Proteomes" id="UP000076580">
    <property type="component" value="Chromosome 02"/>
</dbReference>
<keyword evidence="6" id="KW-0049">Antioxidant</keyword>
<comment type="catalytic activity">
    <reaction evidence="7">
        <text>2 superoxide + 2 H(+) = H2O2 + O2</text>
        <dbReference type="Rhea" id="RHEA:20696"/>
        <dbReference type="ChEBI" id="CHEBI:15378"/>
        <dbReference type="ChEBI" id="CHEBI:15379"/>
        <dbReference type="ChEBI" id="CHEBI:16240"/>
        <dbReference type="ChEBI" id="CHEBI:18421"/>
        <dbReference type="EC" id="1.15.1.1"/>
    </reaction>
</comment>
<evidence type="ECO:0000313" key="11">
    <source>
        <dbReference type="Proteomes" id="UP000076580"/>
    </source>
</evidence>
<evidence type="ECO:0000256" key="2">
    <source>
        <dbReference type="ARBA" id="ARBA00004613"/>
    </source>
</evidence>
<dbReference type="RefSeq" id="XP_040657919.1">
    <property type="nucleotide sequence ID" value="XM_040802886.1"/>
</dbReference>
<organism evidence="10 11">
    <name type="scientific">Drechmeria coniospora</name>
    <name type="common">Nematophagous fungus</name>
    <name type="synonym">Meria coniospora</name>
    <dbReference type="NCBI Taxonomy" id="98403"/>
    <lineage>
        <taxon>Eukaryota</taxon>
        <taxon>Fungi</taxon>
        <taxon>Dikarya</taxon>
        <taxon>Ascomycota</taxon>
        <taxon>Pezizomycotina</taxon>
        <taxon>Sordariomycetes</taxon>
        <taxon>Hypocreomycetidae</taxon>
        <taxon>Hypocreales</taxon>
        <taxon>Ophiocordycipitaceae</taxon>
        <taxon>Drechmeria</taxon>
    </lineage>
</organism>
<dbReference type="AlphaFoldDB" id="A0A151GN77"/>
<keyword evidence="11" id="KW-1185">Reference proteome</keyword>
<dbReference type="FunFam" id="2.60.40.200:FF:000007">
    <property type="entry name" value="Cell surface Cu-only superoxide dismutase 5"/>
    <property type="match status" value="1"/>
</dbReference>
<evidence type="ECO:0000256" key="6">
    <source>
        <dbReference type="ARBA" id="ARBA00022862"/>
    </source>
</evidence>
<keyword evidence="8" id="KW-0732">Signal</keyword>
<dbReference type="PANTHER" id="PTHR20910">
    <property type="entry name" value="AGAP001623-PA"/>
    <property type="match status" value="1"/>
</dbReference>
<dbReference type="GeneID" id="63718227"/>
<evidence type="ECO:0000256" key="8">
    <source>
        <dbReference type="SAM" id="SignalP"/>
    </source>
</evidence>
<name>A0A151GN77_DRECN</name>
<dbReference type="STRING" id="98403.A0A151GN77"/>
<gene>
    <name evidence="10" type="ORF">DCS_05584</name>
</gene>
<dbReference type="EMBL" id="LAYC01000002">
    <property type="protein sequence ID" value="KYK58567.1"/>
    <property type="molecule type" value="Genomic_DNA"/>
</dbReference>
<feature type="chain" id="PRO_5007580743" description="superoxide dismutase" evidence="8">
    <location>
        <begin position="19"/>
        <end position="246"/>
    </location>
</feature>